<sequence>MNAPMQHEPVNADKTMELLWSRVRQRGDLPGFSKVVSAILGAMRGDDDREFNMTRTVLQDPALTQKVLRLANSAMYSVFGQGINTVSKAVMVLGTEAIGHLALGLKLVDGLSAASSNSANARAEMQKSVLAGHIARQLASSASSRDAEEAVVCSMLHSLGRMMATFYLADRWQLLLDYCARTGADEETGARAVLGLGLDEIGRRAARHWGLPATVVETMHDMPARKPDEPLDHKDWLVAMSTVSTRCSSLLASTDDNADIDAQIAALAADYADMLGIDSSQMLSAFDAAQRKAATEDAVVVRQRRRTDPQPAAEPVSEPEPEPVKAGKPADAAALLLRGVADMRGTLPAATSGQLLTMALETVHQGLAFSRTIAFLRDREKSRYAAQIYFGEGVQDLLARLVFGDAYQPDVFHAALANDKMIFVENAQNSAFASKLPRWWREALPTVRSFTVLPLTLNRQPIGFIYGDWDMDRPPARIEQAEVVPLNELRTLVVRGLERRRAAEPAWTRNIL</sequence>
<comment type="caution">
    <text evidence="3">The sequence shown here is derived from an EMBL/GenBank/DDBJ whole genome shotgun (WGS) entry which is preliminary data.</text>
</comment>
<dbReference type="InterPro" id="IPR029016">
    <property type="entry name" value="GAF-like_dom_sf"/>
</dbReference>
<proteinExistence type="predicted"/>
<gene>
    <name evidence="3" type="ORF">RY831_20340</name>
</gene>
<evidence type="ECO:0000313" key="4">
    <source>
        <dbReference type="Proteomes" id="UP001352263"/>
    </source>
</evidence>
<accession>A0ABU6JDJ6</accession>
<organism evidence="3 4">
    <name type="scientific">Noviherbaspirillum album</name>
    <dbReference type="NCBI Taxonomy" id="3080276"/>
    <lineage>
        <taxon>Bacteria</taxon>
        <taxon>Pseudomonadati</taxon>
        <taxon>Pseudomonadota</taxon>
        <taxon>Betaproteobacteria</taxon>
        <taxon>Burkholderiales</taxon>
        <taxon>Oxalobacteraceae</taxon>
        <taxon>Noviherbaspirillum</taxon>
    </lineage>
</organism>
<dbReference type="EMBL" id="JAWIIV010000019">
    <property type="protein sequence ID" value="MEC4721518.1"/>
    <property type="molecule type" value="Genomic_DNA"/>
</dbReference>
<dbReference type="Pfam" id="PF08668">
    <property type="entry name" value="HDOD"/>
    <property type="match status" value="1"/>
</dbReference>
<name>A0ABU6JDJ6_9BURK</name>
<dbReference type="InterPro" id="IPR013976">
    <property type="entry name" value="HDOD"/>
</dbReference>
<feature type="domain" description="HDOD" evidence="2">
    <location>
        <begin position="29"/>
        <end position="225"/>
    </location>
</feature>
<dbReference type="PANTHER" id="PTHR33525:SF4">
    <property type="entry name" value="CYCLIC DI-GMP PHOSPHODIESTERASE CDGJ"/>
    <property type="match status" value="1"/>
</dbReference>
<evidence type="ECO:0000259" key="2">
    <source>
        <dbReference type="PROSITE" id="PS51833"/>
    </source>
</evidence>
<evidence type="ECO:0000256" key="1">
    <source>
        <dbReference type="SAM" id="MobiDB-lite"/>
    </source>
</evidence>
<feature type="region of interest" description="Disordered" evidence="1">
    <location>
        <begin position="297"/>
        <end position="328"/>
    </location>
</feature>
<dbReference type="Gene3D" id="3.30.450.40">
    <property type="match status" value="1"/>
</dbReference>
<evidence type="ECO:0000313" key="3">
    <source>
        <dbReference type="EMBL" id="MEC4721518.1"/>
    </source>
</evidence>
<dbReference type="PROSITE" id="PS51833">
    <property type="entry name" value="HDOD"/>
    <property type="match status" value="1"/>
</dbReference>
<dbReference type="SUPFAM" id="SSF109604">
    <property type="entry name" value="HD-domain/PDEase-like"/>
    <property type="match status" value="1"/>
</dbReference>
<dbReference type="RefSeq" id="WP_326508215.1">
    <property type="nucleotide sequence ID" value="NZ_JAWIIV010000019.1"/>
</dbReference>
<dbReference type="PANTHER" id="PTHR33525">
    <property type="match status" value="1"/>
</dbReference>
<protein>
    <submittedName>
        <fullName evidence="3">HDOD domain-containing protein</fullName>
    </submittedName>
</protein>
<dbReference type="InterPro" id="IPR052340">
    <property type="entry name" value="RNase_Y/CdgJ"/>
</dbReference>
<dbReference type="SUPFAM" id="SSF55781">
    <property type="entry name" value="GAF domain-like"/>
    <property type="match status" value="1"/>
</dbReference>
<reference evidence="3 4" key="1">
    <citation type="submission" date="2023-10" db="EMBL/GenBank/DDBJ databases">
        <title>Noviherbaspirillum sp. CPCC 100848 genome assembly.</title>
        <authorList>
            <person name="Li X.Y."/>
            <person name="Fang X.M."/>
        </authorList>
    </citation>
    <scope>NUCLEOTIDE SEQUENCE [LARGE SCALE GENOMIC DNA]</scope>
    <source>
        <strain evidence="3 4">CPCC 100848</strain>
    </source>
</reference>
<dbReference type="Proteomes" id="UP001352263">
    <property type="component" value="Unassembled WGS sequence"/>
</dbReference>
<dbReference type="Gene3D" id="1.10.3210.10">
    <property type="entry name" value="Hypothetical protein af1432"/>
    <property type="match status" value="1"/>
</dbReference>
<keyword evidence="4" id="KW-1185">Reference proteome</keyword>